<comment type="caution">
    <text evidence="1">The sequence shown here is derived from an EMBL/GenBank/DDBJ whole genome shotgun (WGS) entry which is preliminary data.</text>
</comment>
<proteinExistence type="predicted"/>
<sequence length="53" mass="6298">MDIPIQIRAERAEADLTGNSSSKTVRNQRWISPYRSELKEQRQTLRATVRRKR</sequence>
<reference evidence="1" key="1">
    <citation type="submission" date="2020-06" db="EMBL/GenBank/DDBJ databases">
        <authorList>
            <person name="Li T."/>
            <person name="Hu X."/>
            <person name="Zhang T."/>
            <person name="Song X."/>
            <person name="Zhang H."/>
            <person name="Dai N."/>
            <person name="Sheng W."/>
            <person name="Hou X."/>
            <person name="Wei L."/>
        </authorList>
    </citation>
    <scope>NUCLEOTIDE SEQUENCE</scope>
    <source>
        <strain evidence="1">KEN1</strain>
        <tissue evidence="1">Leaf</tissue>
    </source>
</reference>
<dbReference type="AlphaFoldDB" id="A0AAW2XI99"/>
<evidence type="ECO:0000313" key="1">
    <source>
        <dbReference type="EMBL" id="KAL0453395.1"/>
    </source>
</evidence>
<reference evidence="1" key="2">
    <citation type="journal article" date="2024" name="Plant">
        <title>Genomic evolution and insights into agronomic trait innovations of Sesamum species.</title>
        <authorList>
            <person name="Miao H."/>
            <person name="Wang L."/>
            <person name="Qu L."/>
            <person name="Liu H."/>
            <person name="Sun Y."/>
            <person name="Le M."/>
            <person name="Wang Q."/>
            <person name="Wei S."/>
            <person name="Zheng Y."/>
            <person name="Lin W."/>
            <person name="Duan Y."/>
            <person name="Cao H."/>
            <person name="Xiong S."/>
            <person name="Wang X."/>
            <person name="Wei L."/>
            <person name="Li C."/>
            <person name="Ma Q."/>
            <person name="Ju M."/>
            <person name="Zhao R."/>
            <person name="Li G."/>
            <person name="Mu C."/>
            <person name="Tian Q."/>
            <person name="Mei H."/>
            <person name="Zhang T."/>
            <person name="Gao T."/>
            <person name="Zhang H."/>
        </authorList>
    </citation>
    <scope>NUCLEOTIDE SEQUENCE</scope>
    <source>
        <strain evidence="1">KEN1</strain>
    </source>
</reference>
<dbReference type="EMBL" id="JACGWN010000004">
    <property type="protein sequence ID" value="KAL0453395.1"/>
    <property type="molecule type" value="Genomic_DNA"/>
</dbReference>
<name>A0AAW2XI99_9LAMI</name>
<accession>A0AAW2XI99</accession>
<protein>
    <submittedName>
        <fullName evidence="1">Uncharacterized protein</fullName>
    </submittedName>
</protein>
<organism evidence="1">
    <name type="scientific">Sesamum latifolium</name>
    <dbReference type="NCBI Taxonomy" id="2727402"/>
    <lineage>
        <taxon>Eukaryota</taxon>
        <taxon>Viridiplantae</taxon>
        <taxon>Streptophyta</taxon>
        <taxon>Embryophyta</taxon>
        <taxon>Tracheophyta</taxon>
        <taxon>Spermatophyta</taxon>
        <taxon>Magnoliopsida</taxon>
        <taxon>eudicotyledons</taxon>
        <taxon>Gunneridae</taxon>
        <taxon>Pentapetalae</taxon>
        <taxon>asterids</taxon>
        <taxon>lamiids</taxon>
        <taxon>Lamiales</taxon>
        <taxon>Pedaliaceae</taxon>
        <taxon>Sesamum</taxon>
    </lineage>
</organism>
<gene>
    <name evidence="1" type="ORF">Slati_1317600</name>
</gene>